<keyword evidence="4" id="KW-1185">Reference proteome</keyword>
<protein>
    <recommendedName>
        <fullName evidence="2">Lsr2 dimerization domain-containing protein</fullName>
    </recommendedName>
</protein>
<dbReference type="InterPro" id="IPR042261">
    <property type="entry name" value="Lsr2-like_dimerization"/>
</dbReference>
<feature type="region of interest" description="Disordered" evidence="1">
    <location>
        <begin position="54"/>
        <end position="131"/>
    </location>
</feature>
<dbReference type="Pfam" id="PF11774">
    <property type="entry name" value="Lsr2"/>
    <property type="match status" value="1"/>
</dbReference>
<proteinExistence type="predicted"/>
<evidence type="ECO:0000313" key="3">
    <source>
        <dbReference type="EMBL" id="GAA5140515.1"/>
    </source>
</evidence>
<sequence length="131" mass="13705">MTRLVDDIDGSHAVTTLSFGLDGRSYEIDLSESHLSAFREALAPFISAARAVPNGRAATTPGRAPGPEDRVVPTRAGNATEEATEEATGEAARPTVVPQPFRQPSPSRKPVAAPARPAPAPLVADPFNPRA</sequence>
<evidence type="ECO:0000313" key="4">
    <source>
        <dbReference type="Proteomes" id="UP001500804"/>
    </source>
</evidence>
<name>A0ABP9P901_9PSEU</name>
<dbReference type="Proteomes" id="UP001500804">
    <property type="component" value="Unassembled WGS sequence"/>
</dbReference>
<organism evidence="3 4">
    <name type="scientific">Pseudonocardia adelaidensis</name>
    <dbReference type="NCBI Taxonomy" id="648754"/>
    <lineage>
        <taxon>Bacteria</taxon>
        <taxon>Bacillati</taxon>
        <taxon>Actinomycetota</taxon>
        <taxon>Actinomycetes</taxon>
        <taxon>Pseudonocardiales</taxon>
        <taxon>Pseudonocardiaceae</taxon>
        <taxon>Pseudonocardia</taxon>
    </lineage>
</organism>
<feature type="compositionally biased region" description="Low complexity" evidence="1">
    <location>
        <begin position="104"/>
        <end position="131"/>
    </location>
</feature>
<evidence type="ECO:0000256" key="1">
    <source>
        <dbReference type="SAM" id="MobiDB-lite"/>
    </source>
</evidence>
<evidence type="ECO:0000259" key="2">
    <source>
        <dbReference type="Pfam" id="PF11774"/>
    </source>
</evidence>
<dbReference type="InterPro" id="IPR024412">
    <property type="entry name" value="Lsr2_dim_dom"/>
</dbReference>
<gene>
    <name evidence="3" type="ORF">GCM10023320_78260</name>
</gene>
<reference evidence="4" key="1">
    <citation type="journal article" date="2019" name="Int. J. Syst. Evol. Microbiol.">
        <title>The Global Catalogue of Microorganisms (GCM) 10K type strain sequencing project: providing services to taxonomists for standard genome sequencing and annotation.</title>
        <authorList>
            <consortium name="The Broad Institute Genomics Platform"/>
            <consortium name="The Broad Institute Genome Sequencing Center for Infectious Disease"/>
            <person name="Wu L."/>
            <person name="Ma J."/>
        </authorList>
    </citation>
    <scope>NUCLEOTIDE SEQUENCE [LARGE SCALE GENOMIC DNA]</scope>
    <source>
        <strain evidence="4">JCM 18302</strain>
    </source>
</reference>
<accession>A0ABP9P901</accession>
<feature type="domain" description="Lsr2 dimerization" evidence="2">
    <location>
        <begin position="2"/>
        <end position="52"/>
    </location>
</feature>
<dbReference type="EMBL" id="BAABJO010000048">
    <property type="protein sequence ID" value="GAA5140515.1"/>
    <property type="molecule type" value="Genomic_DNA"/>
</dbReference>
<dbReference type="Gene3D" id="3.30.60.230">
    <property type="entry name" value="Lsr2, dimerization domain"/>
    <property type="match status" value="1"/>
</dbReference>
<comment type="caution">
    <text evidence="3">The sequence shown here is derived from an EMBL/GenBank/DDBJ whole genome shotgun (WGS) entry which is preliminary data.</text>
</comment>